<evidence type="ECO:0000313" key="1">
    <source>
        <dbReference type="EMBL" id="KAJ2751688.1"/>
    </source>
</evidence>
<protein>
    <recommendedName>
        <fullName evidence="3">Neurochondrin family protein</fullName>
    </recommendedName>
</protein>
<dbReference type="Pfam" id="PF05536">
    <property type="entry name" value="Neurochondrin"/>
    <property type="match status" value="1"/>
</dbReference>
<proteinExistence type="predicted"/>
<gene>
    <name evidence="1" type="ORF">GGI19_004323</name>
</gene>
<evidence type="ECO:0008006" key="3">
    <source>
        <dbReference type="Google" id="ProtNLM"/>
    </source>
</evidence>
<evidence type="ECO:0000313" key="2">
    <source>
        <dbReference type="Proteomes" id="UP001140011"/>
    </source>
</evidence>
<dbReference type="EMBL" id="JANBUH010000369">
    <property type="protein sequence ID" value="KAJ2751688.1"/>
    <property type="molecule type" value="Genomic_DNA"/>
</dbReference>
<sequence length="538" mass="59625">MANREQIERCAGLLSSRSTDDEKLAGLLLMPRVVGAQDRESLEYIFDSMDAKFIERLMRTGIKQIETRTSTGETAATELPMLDIALSVINVFSSHSTIAAKPKMQDRIPTLFKVATLVEQPDALAEAVQILCRLLATDTAVRTILEKPDTLLRIVDSACSQVEPLETTRFLDLALNRCSCYIHENGEDSSCVKGWAELLTSTANAFSNSVGMLKFELIPVLANALEPIDRADMDVADIAESCKDIARSIGSSCIWVLRQKSETTQYADQALVLYSHLVRLWPEHIFSGNKIVAASQSQHSQQNKDSELILRLACIEAQAAIDAMMICPPDSGDVDAENSTEAARLRRGWKLPFCAEIIAGWLEWIASWLDEQPESADVDEDAIYGVMSEIHKAAQVAVGFLIDWKDRGYSEQEIIDASPGLVVSIVHMLGQWLATDPKLHQTALPVLAMCTSWIKLDTVHGAAVKEFMRPCVSYALETCGIDEAQFIADLESRELRHDRKPAHEFASPWVGTVDFDDLSYAVYGLQSDEEVLRARQAM</sequence>
<reference evidence="1" key="1">
    <citation type="submission" date="2022-07" db="EMBL/GenBank/DDBJ databases">
        <title>Phylogenomic reconstructions and comparative analyses of Kickxellomycotina fungi.</title>
        <authorList>
            <person name="Reynolds N.K."/>
            <person name="Stajich J.E."/>
            <person name="Barry K."/>
            <person name="Grigoriev I.V."/>
            <person name="Crous P."/>
            <person name="Smith M.E."/>
        </authorList>
    </citation>
    <scope>NUCLEOTIDE SEQUENCE</scope>
    <source>
        <strain evidence="1">BCRC 34297</strain>
    </source>
</reference>
<keyword evidence="2" id="KW-1185">Reference proteome</keyword>
<dbReference type="PANTHER" id="PTHR13109:SF7">
    <property type="entry name" value="NEUROCHONDRIN"/>
    <property type="match status" value="1"/>
</dbReference>
<dbReference type="PANTHER" id="PTHR13109">
    <property type="entry name" value="NEUROCHONDRIN"/>
    <property type="match status" value="1"/>
</dbReference>
<dbReference type="Proteomes" id="UP001140011">
    <property type="component" value="Unassembled WGS sequence"/>
</dbReference>
<dbReference type="InterPro" id="IPR008709">
    <property type="entry name" value="Neurochondrin"/>
</dbReference>
<dbReference type="OrthoDB" id="8962942at2759"/>
<organism evidence="1 2">
    <name type="scientific">Coemansia pectinata</name>
    <dbReference type="NCBI Taxonomy" id="1052879"/>
    <lineage>
        <taxon>Eukaryota</taxon>
        <taxon>Fungi</taxon>
        <taxon>Fungi incertae sedis</taxon>
        <taxon>Zoopagomycota</taxon>
        <taxon>Kickxellomycotina</taxon>
        <taxon>Kickxellomycetes</taxon>
        <taxon>Kickxellales</taxon>
        <taxon>Kickxellaceae</taxon>
        <taxon>Coemansia</taxon>
    </lineage>
</organism>
<dbReference type="AlphaFoldDB" id="A0A9W8GWA5"/>
<name>A0A9W8GWA5_9FUNG</name>
<accession>A0A9W8GWA5</accession>
<comment type="caution">
    <text evidence="1">The sequence shown here is derived from an EMBL/GenBank/DDBJ whole genome shotgun (WGS) entry which is preliminary data.</text>
</comment>